<gene>
    <name evidence="1" type="ORF">A3C16_02755</name>
</gene>
<dbReference type="Proteomes" id="UP000177811">
    <property type="component" value="Unassembled WGS sequence"/>
</dbReference>
<organism evidence="1 2">
    <name type="scientific">Candidatus Sungbacteria bacterium RIFCSPHIGHO2_02_FULL_51_29</name>
    <dbReference type="NCBI Taxonomy" id="1802273"/>
    <lineage>
        <taxon>Bacteria</taxon>
        <taxon>Candidatus Sungiibacteriota</taxon>
    </lineage>
</organism>
<dbReference type="Gene3D" id="1.10.10.10">
    <property type="entry name" value="Winged helix-like DNA-binding domain superfamily/Winged helix DNA-binding domain"/>
    <property type="match status" value="1"/>
</dbReference>
<protein>
    <recommendedName>
        <fullName evidence="3">Transposase</fullName>
    </recommendedName>
</protein>
<dbReference type="EMBL" id="MHQL01000022">
    <property type="protein sequence ID" value="OHA03021.1"/>
    <property type="molecule type" value="Genomic_DNA"/>
</dbReference>
<evidence type="ECO:0000313" key="2">
    <source>
        <dbReference type="Proteomes" id="UP000177811"/>
    </source>
</evidence>
<sequence length="95" mass="10998">MGMKKVFTSQQKAAVALEAIKGDRTVNQIASAYEVHPSQIQSWKKIVQENLPALFTDKRRKEGKPEQELIDELYRTIGQRDIELGWLKKKFQLEP</sequence>
<comment type="caution">
    <text evidence="1">The sequence shown here is derived from an EMBL/GenBank/DDBJ whole genome shotgun (WGS) entry which is preliminary data.</text>
</comment>
<name>A0A1G2KX61_9BACT</name>
<dbReference type="GO" id="GO:0006313">
    <property type="term" value="P:DNA transposition"/>
    <property type="evidence" value="ECO:0007669"/>
    <property type="project" value="InterPro"/>
</dbReference>
<dbReference type="AlphaFoldDB" id="A0A1G2KX61"/>
<reference evidence="1 2" key="1">
    <citation type="journal article" date="2016" name="Nat. Commun.">
        <title>Thousands of microbial genomes shed light on interconnected biogeochemical processes in an aquifer system.</title>
        <authorList>
            <person name="Anantharaman K."/>
            <person name="Brown C.T."/>
            <person name="Hug L.A."/>
            <person name="Sharon I."/>
            <person name="Castelle C.J."/>
            <person name="Probst A.J."/>
            <person name="Thomas B.C."/>
            <person name="Singh A."/>
            <person name="Wilkins M.J."/>
            <person name="Karaoz U."/>
            <person name="Brodie E.L."/>
            <person name="Williams K.H."/>
            <person name="Hubbard S.S."/>
            <person name="Banfield J.F."/>
        </authorList>
    </citation>
    <scope>NUCLEOTIDE SEQUENCE [LARGE SCALE GENOMIC DNA]</scope>
</reference>
<evidence type="ECO:0000313" key="1">
    <source>
        <dbReference type="EMBL" id="OHA03021.1"/>
    </source>
</evidence>
<dbReference type="GO" id="GO:0004803">
    <property type="term" value="F:transposase activity"/>
    <property type="evidence" value="ECO:0007669"/>
    <property type="project" value="InterPro"/>
</dbReference>
<dbReference type="GO" id="GO:0043565">
    <property type="term" value="F:sequence-specific DNA binding"/>
    <property type="evidence" value="ECO:0007669"/>
    <property type="project" value="InterPro"/>
</dbReference>
<accession>A0A1G2KX61</accession>
<dbReference type="InterPro" id="IPR036388">
    <property type="entry name" value="WH-like_DNA-bd_sf"/>
</dbReference>
<dbReference type="SUPFAM" id="SSF48295">
    <property type="entry name" value="TrpR-like"/>
    <property type="match status" value="1"/>
</dbReference>
<dbReference type="Pfam" id="PF01527">
    <property type="entry name" value="HTH_Tnp_1"/>
    <property type="match status" value="1"/>
</dbReference>
<dbReference type="InterPro" id="IPR002514">
    <property type="entry name" value="Transposase_8"/>
</dbReference>
<proteinExistence type="predicted"/>
<evidence type="ECO:0008006" key="3">
    <source>
        <dbReference type="Google" id="ProtNLM"/>
    </source>
</evidence>
<dbReference type="InterPro" id="IPR010921">
    <property type="entry name" value="Trp_repressor/repl_initiator"/>
</dbReference>